<evidence type="ECO:0000256" key="7">
    <source>
        <dbReference type="ARBA" id="ARBA00022692"/>
    </source>
</evidence>
<evidence type="ECO:0000313" key="18">
    <source>
        <dbReference type="Proteomes" id="UP001108240"/>
    </source>
</evidence>
<dbReference type="GO" id="GO:0090422">
    <property type="term" value="F:thiamine pyrophosphate transmembrane transporter activity"/>
    <property type="evidence" value="ECO:0007669"/>
    <property type="project" value="TreeGrafter"/>
</dbReference>
<evidence type="ECO:0000256" key="10">
    <source>
        <dbReference type="ARBA" id="ARBA00023180"/>
    </source>
</evidence>
<evidence type="ECO:0000256" key="4">
    <source>
        <dbReference type="ARBA" id="ARBA00022448"/>
    </source>
</evidence>
<evidence type="ECO:0000256" key="16">
    <source>
        <dbReference type="SAM" id="Phobius"/>
    </source>
</evidence>
<feature type="transmembrane region" description="Helical" evidence="16">
    <location>
        <begin position="721"/>
        <end position="739"/>
    </location>
</feature>
<evidence type="ECO:0000256" key="3">
    <source>
        <dbReference type="ARBA" id="ARBA00007168"/>
    </source>
</evidence>
<evidence type="ECO:0000256" key="6">
    <source>
        <dbReference type="ARBA" id="ARBA00022475"/>
    </source>
</evidence>
<protein>
    <recommendedName>
        <fullName evidence="13">Choline transporter-like protein 4</fullName>
    </recommendedName>
    <alternativeName>
        <fullName evidence="14">Solute carrier family 44 member 4</fullName>
    </alternativeName>
</protein>
<evidence type="ECO:0000313" key="17">
    <source>
        <dbReference type="Ensembl" id="ENSCCRP00000158145.1"/>
    </source>
</evidence>
<dbReference type="GO" id="GO:0016324">
    <property type="term" value="C:apical plasma membrane"/>
    <property type="evidence" value="ECO:0007669"/>
    <property type="project" value="UniProtKB-SubCell"/>
</dbReference>
<keyword evidence="7 16" id="KW-0812">Transmembrane</keyword>
<dbReference type="SUPFAM" id="SSF56219">
    <property type="entry name" value="DNase I-like"/>
    <property type="match status" value="1"/>
</dbReference>
<feature type="transmembrane region" description="Helical" evidence="16">
    <location>
        <begin position="682"/>
        <end position="701"/>
    </location>
</feature>
<dbReference type="GO" id="GO:0015871">
    <property type="term" value="P:choline transport"/>
    <property type="evidence" value="ECO:0007669"/>
    <property type="project" value="TreeGrafter"/>
</dbReference>
<reference evidence="17" key="1">
    <citation type="submission" date="2025-08" db="UniProtKB">
        <authorList>
            <consortium name="Ensembl"/>
        </authorList>
    </citation>
    <scope>IDENTIFICATION</scope>
</reference>
<evidence type="ECO:0000256" key="15">
    <source>
        <dbReference type="SAM" id="MobiDB-lite"/>
    </source>
</evidence>
<comment type="subcellular location">
    <subcellularLocation>
        <location evidence="2">Apical cell membrane</location>
    </subcellularLocation>
    <subcellularLocation>
        <location evidence="1">Membrane</location>
        <topology evidence="1">Multi-pass membrane protein</topology>
    </subcellularLocation>
</comment>
<dbReference type="Ensembl" id="ENSCCRT00000172559.1">
    <property type="protein sequence ID" value="ENSCCRP00000158145.1"/>
    <property type="gene ID" value="ENSCCRG00000031086.2"/>
</dbReference>
<dbReference type="InterPro" id="IPR036691">
    <property type="entry name" value="Endo/exonu/phosph_ase_sf"/>
</dbReference>
<organism evidence="17 18">
    <name type="scientific">Cyprinus carpio carpio</name>
    <dbReference type="NCBI Taxonomy" id="630221"/>
    <lineage>
        <taxon>Eukaryota</taxon>
        <taxon>Metazoa</taxon>
        <taxon>Chordata</taxon>
        <taxon>Craniata</taxon>
        <taxon>Vertebrata</taxon>
        <taxon>Euteleostomi</taxon>
        <taxon>Actinopterygii</taxon>
        <taxon>Neopterygii</taxon>
        <taxon>Teleostei</taxon>
        <taxon>Ostariophysi</taxon>
        <taxon>Cypriniformes</taxon>
        <taxon>Cyprinidae</taxon>
        <taxon>Cyprininae</taxon>
        <taxon>Cyprinus</taxon>
    </lineage>
</organism>
<feature type="transmembrane region" description="Helical" evidence="16">
    <location>
        <begin position="515"/>
        <end position="537"/>
    </location>
</feature>
<name>A0A9J8BYE5_CYPCA</name>
<keyword evidence="8 16" id="KW-1133">Transmembrane helix</keyword>
<keyword evidence="18" id="KW-1185">Reference proteome</keyword>
<evidence type="ECO:0000256" key="8">
    <source>
        <dbReference type="ARBA" id="ARBA00022989"/>
    </source>
</evidence>
<dbReference type="Pfam" id="PF04515">
    <property type="entry name" value="Choline_transpo"/>
    <property type="match status" value="1"/>
</dbReference>
<feature type="transmembrane region" description="Helical" evidence="16">
    <location>
        <begin position="37"/>
        <end position="60"/>
    </location>
</feature>
<feature type="transmembrane region" description="Helical" evidence="16">
    <location>
        <begin position="325"/>
        <end position="346"/>
    </location>
</feature>
<comment type="catalytic activity">
    <reaction evidence="12">
        <text>thiamine diphosphate(out) = thiamine diphosphate(in)</text>
        <dbReference type="Rhea" id="RHEA:75471"/>
        <dbReference type="ChEBI" id="CHEBI:58937"/>
    </reaction>
</comment>
<evidence type="ECO:0000256" key="13">
    <source>
        <dbReference type="ARBA" id="ARBA00040548"/>
    </source>
</evidence>
<keyword evidence="4" id="KW-0813">Transport</keyword>
<feature type="transmembrane region" description="Helical" evidence="16">
    <location>
        <begin position="371"/>
        <end position="396"/>
    </location>
</feature>
<dbReference type="PANTHER" id="PTHR12385">
    <property type="entry name" value="CHOLINE TRANSPORTER-LIKE (SLC FAMILY 44)"/>
    <property type="match status" value="1"/>
</dbReference>
<feature type="transmembrane region" description="Helical" evidence="16">
    <location>
        <begin position="467"/>
        <end position="494"/>
    </location>
</feature>
<reference evidence="17" key="2">
    <citation type="submission" date="2025-09" db="UniProtKB">
        <authorList>
            <consortium name="Ensembl"/>
        </authorList>
    </citation>
    <scope>IDENTIFICATION</scope>
</reference>
<dbReference type="AlphaFoldDB" id="A0A9J8BYE5"/>
<keyword evidence="10" id="KW-0325">Glycoprotein</keyword>
<dbReference type="PANTHER" id="PTHR12385:SF37">
    <property type="entry name" value="CHOLINE TRANSPORTER-LIKE PROTEIN 4"/>
    <property type="match status" value="1"/>
</dbReference>
<feature type="transmembrane region" description="Helical" evidence="16">
    <location>
        <begin position="272"/>
        <end position="291"/>
    </location>
</feature>
<accession>A0A9J8BYE5</accession>
<dbReference type="GO" id="GO:0015297">
    <property type="term" value="F:antiporter activity"/>
    <property type="evidence" value="ECO:0007669"/>
    <property type="project" value="UniProtKB-KW"/>
</dbReference>
<proteinExistence type="inferred from homology"/>
<evidence type="ECO:0000256" key="1">
    <source>
        <dbReference type="ARBA" id="ARBA00004141"/>
    </source>
</evidence>
<feature type="transmembrane region" description="Helical" evidence="16">
    <location>
        <begin position="616"/>
        <end position="640"/>
    </location>
</feature>
<dbReference type="Proteomes" id="UP001108240">
    <property type="component" value="Unplaced"/>
</dbReference>
<dbReference type="InterPro" id="IPR007603">
    <property type="entry name" value="Choline_transptr-like"/>
</dbReference>
<keyword evidence="6" id="KW-1003">Cell membrane</keyword>
<feature type="transmembrane region" description="Helical" evidence="16">
    <location>
        <begin position="245"/>
        <end position="265"/>
    </location>
</feature>
<dbReference type="GeneTree" id="ENSGT00940000160576"/>
<evidence type="ECO:0000256" key="12">
    <source>
        <dbReference type="ARBA" id="ARBA00036880"/>
    </source>
</evidence>
<sequence>MGRKKQEEEQNNPEYGEPTQFDPTFTGPIHNRSCTDIICCVLFMLVIAGYIVVGILAWLYGDPRHVLYPRNSTGMFCGIGQNKDKPNVMYFDIVKCATATNVMAAALQGLQCPTTQVCVKSCPSEFWILSPLAHLPGANPANYFKQEYCVPSFQLQGTQYSAMDIVNKELCPFFYMPTTSALGRCLPSLGGNAYNPSNIPTNFTLPGLDANQTLAAIRNATSDLTNGFNIKEVGLRIFEDFAKSWQWIVAGLVIAMVVSVFFLLLLRFTAPVLIWVLIIGVLAVGAFGIWYCYNEYMSLSNSALTYNNVGFTTNVQVYLQVRDTWLAFLIILSIVEAVLLLALIFLRTRILIAIALIQETSKALGHMMSTLFYPIVTFVLLLVCVSYWGITALYLATSGAPFYKVVAMNTSQSGCSVIRANETCDPETFNTTQYPTCPSARCVFINYNTEGLFQRNLFNLQIYNVFAFLWCVNFVIALGHCTLAGTFASYYWAFSKPADIPTFPLIQSFMRALRYHVGSLAFGALILTLVQIVRIILEYLDHKFKEAQNPCTRFIMCCLKCCFYCLEKFIKFINRNAYIMIAIYGKNFCVSAKNAFSLLMRNIIRVVVLDKVTDLLLFFGKLLVVGGVGVLAFFFFSGRIQTPGTTFETAALNYYWMPIIVRLTLQLSMAPQTAASVLGSPVFVLFLFVFPVFCLTNTISFTREELLNIRQNTPQDLLPDFNYSDVLLNVVVGGAAALIKRFRTRKRGKRAGALVRLRKRGFRTPLPSIHLANLRSLPNKTDEILLLSRTNKDFSHSAALCFTETWLNDAIPDSALHLPGFQLFRADRDAESTGKSRGGGTCFYINERWCTDVTLLKKMCCSDLETLFINCKPFYSPREFHSFILVSVYIPPQAHVSLALQKLADQITETEQQHPDSVLIILGDFNKANLSRELPKIQTACYMSHQRQ</sequence>
<evidence type="ECO:0000256" key="11">
    <source>
        <dbReference type="ARBA" id="ARBA00035093"/>
    </source>
</evidence>
<feature type="region of interest" description="Disordered" evidence="15">
    <location>
        <begin position="1"/>
        <end position="23"/>
    </location>
</feature>
<evidence type="ECO:0000256" key="9">
    <source>
        <dbReference type="ARBA" id="ARBA00023136"/>
    </source>
</evidence>
<dbReference type="Gene3D" id="3.60.10.10">
    <property type="entry name" value="Endonuclease/exonuclease/phosphatase"/>
    <property type="match status" value="1"/>
</dbReference>
<comment type="similarity">
    <text evidence="3">Belongs to the CTL (choline transporter-like) family.</text>
</comment>
<keyword evidence="9 16" id="KW-0472">Membrane</keyword>
<evidence type="ECO:0000256" key="14">
    <source>
        <dbReference type="ARBA" id="ARBA00042285"/>
    </source>
</evidence>
<keyword evidence="5" id="KW-0050">Antiport</keyword>
<evidence type="ECO:0000256" key="5">
    <source>
        <dbReference type="ARBA" id="ARBA00022449"/>
    </source>
</evidence>
<evidence type="ECO:0000256" key="2">
    <source>
        <dbReference type="ARBA" id="ARBA00004221"/>
    </source>
</evidence>
<comment type="catalytic activity">
    <reaction evidence="11">
        <text>choline(out) + n H(+)(in) = choline(in) + n H(+)(out)</text>
        <dbReference type="Rhea" id="RHEA:75463"/>
        <dbReference type="ChEBI" id="CHEBI:15354"/>
        <dbReference type="ChEBI" id="CHEBI:15378"/>
    </reaction>
</comment>